<dbReference type="eggNOG" id="COG0627">
    <property type="taxonomic scope" value="Bacteria"/>
</dbReference>
<keyword evidence="3" id="KW-1133">Transmembrane helix</keyword>
<evidence type="ECO:0000313" key="4">
    <source>
        <dbReference type="EMBL" id="AFM17863.1"/>
    </source>
</evidence>
<dbReference type="Proteomes" id="UP000006057">
    <property type="component" value="Chromosome"/>
</dbReference>
<keyword evidence="3" id="KW-0472">Membrane</keyword>
<feature type="transmembrane region" description="Helical" evidence="3">
    <location>
        <begin position="15"/>
        <end position="38"/>
    </location>
</feature>
<dbReference type="GO" id="GO:0005576">
    <property type="term" value="C:extracellular region"/>
    <property type="evidence" value="ECO:0007669"/>
    <property type="project" value="UniProtKB-SubCell"/>
</dbReference>
<dbReference type="InterPro" id="IPR029058">
    <property type="entry name" value="AB_hydrolase_fold"/>
</dbReference>
<evidence type="ECO:0000256" key="1">
    <source>
        <dbReference type="ARBA" id="ARBA00004613"/>
    </source>
</evidence>
<dbReference type="HOGENOM" id="CLU_037947_1_0_11"/>
<dbReference type="GO" id="GO:0016747">
    <property type="term" value="F:acyltransferase activity, transferring groups other than amino-acyl groups"/>
    <property type="evidence" value="ECO:0007669"/>
    <property type="project" value="TreeGrafter"/>
</dbReference>
<feature type="transmembrane region" description="Helical" evidence="3">
    <location>
        <begin position="78"/>
        <end position="98"/>
    </location>
</feature>
<gene>
    <name evidence="4" type="ordered locus">Mycch_3112</name>
</gene>
<dbReference type="InterPro" id="IPR050583">
    <property type="entry name" value="Mycobacterial_A85_antigen"/>
</dbReference>
<evidence type="ECO:0000256" key="2">
    <source>
        <dbReference type="ARBA" id="ARBA00022525"/>
    </source>
</evidence>
<feature type="transmembrane region" description="Helical" evidence="3">
    <location>
        <begin position="45"/>
        <end position="66"/>
    </location>
</feature>
<dbReference type="RefSeq" id="WP_014816339.1">
    <property type="nucleotide sequence ID" value="NC_018027.1"/>
</dbReference>
<keyword evidence="3" id="KW-0812">Transmembrane</keyword>
<dbReference type="InterPro" id="IPR000801">
    <property type="entry name" value="Esterase-like"/>
</dbReference>
<name>I4BKQ6_MYCCN</name>
<feature type="transmembrane region" description="Helical" evidence="3">
    <location>
        <begin position="110"/>
        <end position="131"/>
    </location>
</feature>
<comment type="subcellular location">
    <subcellularLocation>
        <location evidence="1">Secreted</location>
    </subcellularLocation>
</comment>
<dbReference type="Pfam" id="PF00756">
    <property type="entry name" value="Esterase"/>
    <property type="match status" value="1"/>
</dbReference>
<keyword evidence="5" id="KW-1185">Reference proteome</keyword>
<keyword evidence="2" id="KW-0964">Secreted</keyword>
<accession>I4BKQ6</accession>
<dbReference type="EMBL" id="CP003053">
    <property type="protein sequence ID" value="AFM17863.1"/>
    <property type="molecule type" value="Genomic_DNA"/>
</dbReference>
<proteinExistence type="predicted"/>
<evidence type="ECO:0000256" key="3">
    <source>
        <dbReference type="SAM" id="Phobius"/>
    </source>
</evidence>
<dbReference type="PANTHER" id="PTHR48098">
    <property type="entry name" value="ENTEROCHELIN ESTERASE-RELATED"/>
    <property type="match status" value="1"/>
</dbReference>
<organism evidence="4 5">
    <name type="scientific">Mycolicibacterium chubuense (strain NBB4)</name>
    <name type="common">Mycobacterium chubuense</name>
    <dbReference type="NCBI Taxonomy" id="710421"/>
    <lineage>
        <taxon>Bacteria</taxon>
        <taxon>Bacillati</taxon>
        <taxon>Actinomycetota</taxon>
        <taxon>Actinomycetes</taxon>
        <taxon>Mycobacteriales</taxon>
        <taxon>Mycobacteriaceae</taxon>
        <taxon>Mycolicibacterium</taxon>
    </lineage>
</organism>
<protein>
    <submittedName>
        <fullName evidence="4">Putative esterase</fullName>
    </submittedName>
</protein>
<dbReference type="Gene3D" id="3.40.50.1820">
    <property type="entry name" value="alpha/beta hydrolase"/>
    <property type="match status" value="1"/>
</dbReference>
<sequence length="445" mass="46935">MGDGHGARLADGLSLAHGCLPVAIQGVAVVALLCAVGWRSARWRLAWLPVSIVVGVLAVLGLRWYVKYEGMADNPALPVFWVWVGLTGVAVGVAVLGWRATQWWRRGLSLIAVALAVLSCGITLNMSVGYFTTAQMAWGQLTGASLPDQAAPATVSSLRRSRALPAHGTVIAVRVGSSASGFKHRAEYVYLPPAWFASDPPPTLPAVMMIPGQFNTPADWIRQGNTVTEIDRFAARHHGYAPVLVFADVGGSFGNDTECVNGPRGNVDDHLVKDIVPFVTAQFGVSRWGAVGWSMGGTCAVNLAARHPETFSTFVDIAGDLSPAAGNDVQTTARLFGGDSAARAAFDTPTVIQRHGPYRDVAGWFAVSIGKGASQEWDAAERLCRLGRVNHMSCTVARAVGKHDWPFAEAGFAAALPWLAARLGTPAVGAVGPPDSSSIDDALHS</sequence>
<dbReference type="PATRIC" id="fig|710421.3.peg.3110"/>
<dbReference type="SUPFAM" id="SSF53474">
    <property type="entry name" value="alpha/beta-Hydrolases"/>
    <property type="match status" value="1"/>
</dbReference>
<reference evidence="4 5" key="1">
    <citation type="submission" date="2012-06" db="EMBL/GenBank/DDBJ databases">
        <title>Complete sequence of chromosome of Mycobacterium chubuense NBB4.</title>
        <authorList>
            <consortium name="US DOE Joint Genome Institute"/>
            <person name="Lucas S."/>
            <person name="Han J."/>
            <person name="Lapidus A."/>
            <person name="Cheng J.-F."/>
            <person name="Goodwin L."/>
            <person name="Pitluck S."/>
            <person name="Peters L."/>
            <person name="Mikhailova N."/>
            <person name="Teshima H."/>
            <person name="Detter J.C."/>
            <person name="Han C."/>
            <person name="Tapia R."/>
            <person name="Land M."/>
            <person name="Hauser L."/>
            <person name="Kyrpides N."/>
            <person name="Ivanova N."/>
            <person name="Pagani I."/>
            <person name="Mattes T."/>
            <person name="Holmes A."/>
            <person name="Rutledge P."/>
            <person name="Paulsen I."/>
            <person name="Coleman N."/>
            <person name="Woyke T."/>
        </authorList>
    </citation>
    <scope>NUCLEOTIDE SEQUENCE [LARGE SCALE GENOMIC DNA]</scope>
    <source>
        <strain evidence="4 5">NBB4</strain>
    </source>
</reference>
<dbReference type="AlphaFoldDB" id="I4BKQ6"/>
<dbReference type="KEGG" id="mcb:Mycch_3112"/>
<dbReference type="STRING" id="710421.Mycch_3112"/>
<evidence type="ECO:0000313" key="5">
    <source>
        <dbReference type="Proteomes" id="UP000006057"/>
    </source>
</evidence>
<dbReference type="PANTHER" id="PTHR48098:SF1">
    <property type="entry name" value="DIACYLGLYCEROL ACYLTRANSFERASE_MYCOLYLTRANSFERASE AG85A"/>
    <property type="match status" value="1"/>
</dbReference>
<dbReference type="OrthoDB" id="3723842at2"/>